<keyword evidence="4 6" id="KW-1133">Transmembrane helix</keyword>
<accession>A0AAN8X2K2</accession>
<feature type="transmembrane region" description="Helical" evidence="6">
    <location>
        <begin position="119"/>
        <end position="140"/>
    </location>
</feature>
<evidence type="ECO:0000313" key="8">
    <source>
        <dbReference type="Proteomes" id="UP001381693"/>
    </source>
</evidence>
<evidence type="ECO:0000256" key="1">
    <source>
        <dbReference type="ARBA" id="ARBA00004141"/>
    </source>
</evidence>
<evidence type="ECO:0000256" key="3">
    <source>
        <dbReference type="ARBA" id="ARBA00022692"/>
    </source>
</evidence>
<dbReference type="InterPro" id="IPR018499">
    <property type="entry name" value="Tetraspanin/Peripherin"/>
</dbReference>
<evidence type="ECO:0000256" key="2">
    <source>
        <dbReference type="ARBA" id="ARBA00006840"/>
    </source>
</evidence>
<name>A0AAN8X2K2_HALRR</name>
<evidence type="ECO:0000256" key="6">
    <source>
        <dbReference type="SAM" id="Phobius"/>
    </source>
</evidence>
<dbReference type="AlphaFoldDB" id="A0AAN8X2K2"/>
<dbReference type="PROSITE" id="PS00421">
    <property type="entry name" value="TM4_1"/>
    <property type="match status" value="1"/>
</dbReference>
<protein>
    <submittedName>
        <fullName evidence="7">Cd9 antigen</fullName>
    </submittedName>
</protein>
<comment type="similarity">
    <text evidence="2">Belongs to the tetraspanin (TM4SF) family.</text>
</comment>
<dbReference type="EMBL" id="JAXCGZ010011394">
    <property type="protein sequence ID" value="KAK7074996.1"/>
    <property type="molecule type" value="Genomic_DNA"/>
</dbReference>
<feature type="transmembrane region" description="Helical" evidence="6">
    <location>
        <begin position="56"/>
        <end position="77"/>
    </location>
</feature>
<sequence>MALGHASTNRAPEEYPIIYGVGSAKPMQVSPPHFGLGLCNRESHVKTPLLHMGHPWLLGGALLGTSLWMYLDGASIAPVTKDIEGYNYVLFFLMAVGGVMFIMGFLGCCGAFQESQCMLATFFALVLVLFAGQIAAGIWLKTNEPRFTSLAENSLAQSIQHDYGFNELKTEAFDIIQSEVSRPLCRNNFAFTDMYSIGYKDQD</sequence>
<reference evidence="7 8" key="1">
    <citation type="submission" date="2023-11" db="EMBL/GenBank/DDBJ databases">
        <title>Halocaridina rubra genome assembly.</title>
        <authorList>
            <person name="Smith C."/>
        </authorList>
    </citation>
    <scope>NUCLEOTIDE SEQUENCE [LARGE SCALE GENOMIC DNA]</scope>
    <source>
        <strain evidence="7">EP-1</strain>
        <tissue evidence="7">Whole</tissue>
    </source>
</reference>
<evidence type="ECO:0000256" key="5">
    <source>
        <dbReference type="ARBA" id="ARBA00023136"/>
    </source>
</evidence>
<dbReference type="PANTHER" id="PTHR19282:SF551">
    <property type="entry name" value="RE08073P-RELATED"/>
    <property type="match status" value="1"/>
</dbReference>
<dbReference type="InterPro" id="IPR018503">
    <property type="entry name" value="Tetraspanin_CS"/>
</dbReference>
<dbReference type="PANTHER" id="PTHR19282">
    <property type="entry name" value="TETRASPANIN"/>
    <property type="match status" value="1"/>
</dbReference>
<dbReference type="PRINTS" id="PR00259">
    <property type="entry name" value="TMFOUR"/>
</dbReference>
<feature type="transmembrane region" description="Helical" evidence="6">
    <location>
        <begin position="89"/>
        <end position="113"/>
    </location>
</feature>
<keyword evidence="5 6" id="KW-0472">Membrane</keyword>
<dbReference type="Proteomes" id="UP001381693">
    <property type="component" value="Unassembled WGS sequence"/>
</dbReference>
<evidence type="ECO:0000256" key="4">
    <source>
        <dbReference type="ARBA" id="ARBA00022989"/>
    </source>
</evidence>
<gene>
    <name evidence="7" type="primary">CD9</name>
    <name evidence="7" type="ORF">SK128_009192</name>
</gene>
<dbReference type="GO" id="GO:0005886">
    <property type="term" value="C:plasma membrane"/>
    <property type="evidence" value="ECO:0007669"/>
    <property type="project" value="TreeGrafter"/>
</dbReference>
<organism evidence="7 8">
    <name type="scientific">Halocaridina rubra</name>
    <name type="common">Hawaiian red shrimp</name>
    <dbReference type="NCBI Taxonomy" id="373956"/>
    <lineage>
        <taxon>Eukaryota</taxon>
        <taxon>Metazoa</taxon>
        <taxon>Ecdysozoa</taxon>
        <taxon>Arthropoda</taxon>
        <taxon>Crustacea</taxon>
        <taxon>Multicrustacea</taxon>
        <taxon>Malacostraca</taxon>
        <taxon>Eumalacostraca</taxon>
        <taxon>Eucarida</taxon>
        <taxon>Decapoda</taxon>
        <taxon>Pleocyemata</taxon>
        <taxon>Caridea</taxon>
        <taxon>Atyoidea</taxon>
        <taxon>Atyidae</taxon>
        <taxon>Halocaridina</taxon>
    </lineage>
</organism>
<proteinExistence type="inferred from homology"/>
<evidence type="ECO:0000313" key="7">
    <source>
        <dbReference type="EMBL" id="KAK7074996.1"/>
    </source>
</evidence>
<comment type="subcellular location">
    <subcellularLocation>
        <location evidence="1">Membrane</location>
        <topology evidence="1">Multi-pass membrane protein</topology>
    </subcellularLocation>
</comment>
<comment type="caution">
    <text evidence="7">The sequence shown here is derived from an EMBL/GenBank/DDBJ whole genome shotgun (WGS) entry which is preliminary data.</text>
</comment>
<keyword evidence="3 6" id="KW-0812">Transmembrane</keyword>
<dbReference type="Pfam" id="PF00335">
    <property type="entry name" value="Tetraspanin"/>
    <property type="match status" value="1"/>
</dbReference>
<keyword evidence="8" id="KW-1185">Reference proteome</keyword>